<comment type="catalytic activity">
    <reaction evidence="9">
        <text>guanosine(10) in tRNA + 2 S-adenosyl-L-methionine = N(2)-dimethylguanosine(10) in tRNA + 2 S-adenosyl-L-homocysteine + 2 H(+)</text>
        <dbReference type="Rhea" id="RHEA:43124"/>
        <dbReference type="Rhea" id="RHEA-COMP:10355"/>
        <dbReference type="Rhea" id="RHEA-COMP:10358"/>
        <dbReference type="ChEBI" id="CHEBI:15378"/>
        <dbReference type="ChEBI" id="CHEBI:57856"/>
        <dbReference type="ChEBI" id="CHEBI:59789"/>
        <dbReference type="ChEBI" id="CHEBI:74269"/>
        <dbReference type="ChEBI" id="CHEBI:74513"/>
        <dbReference type="EC" id="2.1.1.213"/>
    </reaction>
</comment>
<dbReference type="GO" id="GO:0005737">
    <property type="term" value="C:cytoplasm"/>
    <property type="evidence" value="ECO:0007669"/>
    <property type="project" value="UniProtKB-SubCell"/>
</dbReference>
<dbReference type="InterPro" id="IPR002052">
    <property type="entry name" value="DNA_methylase_N6_adenine_CS"/>
</dbReference>
<dbReference type="OrthoDB" id="7080at2157"/>
<evidence type="ECO:0000259" key="14">
    <source>
        <dbReference type="Pfam" id="PF01170"/>
    </source>
</evidence>
<evidence type="ECO:0000256" key="9">
    <source>
        <dbReference type="ARBA" id="ARBA00051883"/>
    </source>
</evidence>
<comment type="function">
    <text evidence="10">Catalyzes the adenosylmethionine-dependent methylation of the exocyclic amino group (N(2)) of guanosine at position 10 of various tRNAs. Acts via a two-step process that leads to the formation of either N(2)-monomethyl (m(2)G) or N(2)-dimethylguanosine (m(2)(2)G).</text>
</comment>
<evidence type="ECO:0000256" key="12">
    <source>
        <dbReference type="ARBA" id="ARBA00066936"/>
    </source>
</evidence>
<evidence type="ECO:0000256" key="5">
    <source>
        <dbReference type="ARBA" id="ARBA00022679"/>
    </source>
</evidence>
<dbReference type="InterPro" id="IPR029063">
    <property type="entry name" value="SAM-dependent_MTases_sf"/>
</dbReference>
<evidence type="ECO:0000256" key="10">
    <source>
        <dbReference type="ARBA" id="ARBA00054380"/>
    </source>
</evidence>
<dbReference type="Gene3D" id="3.40.50.150">
    <property type="entry name" value="Vaccinia Virus protein VP39"/>
    <property type="match status" value="1"/>
</dbReference>
<dbReference type="GO" id="GO:0030488">
    <property type="term" value="P:tRNA methylation"/>
    <property type="evidence" value="ECO:0007669"/>
    <property type="project" value="TreeGrafter"/>
</dbReference>
<organism evidence="15 16">
    <name type="scientific">Metallosphaera yellowstonensis MK1</name>
    <dbReference type="NCBI Taxonomy" id="671065"/>
    <lineage>
        <taxon>Archaea</taxon>
        <taxon>Thermoproteota</taxon>
        <taxon>Thermoprotei</taxon>
        <taxon>Sulfolobales</taxon>
        <taxon>Sulfolobaceae</taxon>
        <taxon>Metallosphaera</taxon>
    </lineage>
</organism>
<gene>
    <name evidence="15" type="ORF">MetMK1DRAFT_00029500</name>
</gene>
<protein>
    <recommendedName>
        <fullName evidence="12">tRNA (guanine(10)-N(2))-dimethyltransferase</fullName>
        <ecNumber evidence="12">2.1.1.213</ecNumber>
    </recommendedName>
    <alternativeName>
        <fullName evidence="13">tRNA:G10 dimethyltransferase</fullName>
    </alternativeName>
</protein>
<keyword evidence="4 15" id="KW-0489">Methyltransferase</keyword>
<dbReference type="RefSeq" id="WP_009075007.1">
    <property type="nucleotide sequence ID" value="NZ_JH597770.1"/>
</dbReference>
<dbReference type="Pfam" id="PF01170">
    <property type="entry name" value="UPF0020"/>
    <property type="match status" value="1"/>
</dbReference>
<evidence type="ECO:0000313" key="15">
    <source>
        <dbReference type="EMBL" id="EHP68511.1"/>
    </source>
</evidence>
<dbReference type="EMBL" id="JH597770">
    <property type="protein sequence ID" value="EHP68511.1"/>
    <property type="molecule type" value="Genomic_DNA"/>
</dbReference>
<dbReference type="GO" id="GO:0000049">
    <property type="term" value="F:tRNA binding"/>
    <property type="evidence" value="ECO:0007669"/>
    <property type="project" value="UniProtKB-KW"/>
</dbReference>
<reference evidence="15 16" key="1">
    <citation type="submission" date="2012-01" db="EMBL/GenBank/DDBJ databases">
        <title>Improved High-Quality Draft sequence of Metallosphaera yellowstonensis MK1.</title>
        <authorList>
            <consortium name="US DOE Joint Genome Institute"/>
            <person name="Lucas S."/>
            <person name="Han J."/>
            <person name="Cheng J.-F."/>
            <person name="Goodwin L."/>
            <person name="Pitluck S."/>
            <person name="Peters L."/>
            <person name="Teshima H."/>
            <person name="Detter J.C."/>
            <person name="Han C."/>
            <person name="Tapia R."/>
            <person name="Land M."/>
            <person name="Hauser L."/>
            <person name="Kyrpides N."/>
            <person name="Kozubal M."/>
            <person name="Macur R.E."/>
            <person name="Jay Z."/>
            <person name="Inskeep W."/>
            <person name="Woyke T."/>
        </authorList>
    </citation>
    <scope>NUCLEOTIDE SEQUENCE [LARGE SCALE GENOMIC DNA]</scope>
    <source>
        <strain evidence="15 16">MK1</strain>
    </source>
</reference>
<dbReference type="STRING" id="671065.MetMK1DRAFT_00029500"/>
<keyword evidence="3" id="KW-0820">tRNA-binding</keyword>
<evidence type="ECO:0000256" key="7">
    <source>
        <dbReference type="ARBA" id="ARBA00022694"/>
    </source>
</evidence>
<comment type="similarity">
    <text evidence="11">Belongs to the methyltransferase superfamily. Trm-G10 family.</text>
</comment>
<name>H2C8N5_9CREN</name>
<dbReference type="PANTHER" id="PTHR14911:SF13">
    <property type="entry name" value="TRNA (GUANINE(6)-N2)-METHYLTRANSFERASE THUMP3"/>
    <property type="match status" value="1"/>
</dbReference>
<evidence type="ECO:0000256" key="2">
    <source>
        <dbReference type="ARBA" id="ARBA00022490"/>
    </source>
</evidence>
<dbReference type="eggNOG" id="arCOG00047">
    <property type="taxonomic scope" value="Archaea"/>
</dbReference>
<evidence type="ECO:0000256" key="6">
    <source>
        <dbReference type="ARBA" id="ARBA00022691"/>
    </source>
</evidence>
<dbReference type="AlphaFoldDB" id="H2C8N5"/>
<evidence type="ECO:0000256" key="1">
    <source>
        <dbReference type="ARBA" id="ARBA00004496"/>
    </source>
</evidence>
<dbReference type="GO" id="GO:0160101">
    <property type="term" value="F:tRNA (guanine(10)-N2)-dimethyltransferase activity"/>
    <property type="evidence" value="ECO:0007669"/>
    <property type="project" value="UniProtKB-EC"/>
</dbReference>
<sequence length="308" mass="34010">MRYAKFSMDDPFISMAEVRALVEGEVHFLAGVALLPDGREKIASRSSTVKVSGKLLSASHDPKEVNEAIRGRCFSIYPDVILGRDKNMFRALYSEATKGVETSKRCPKLDLVFTDGVIVAGIREEERDSKSLREHSMKPFSQSGTMDPFTSRLMVNLARVRKRVLDPFVGVGSILLESAWMGLDCVGVDVDPSMVTKAKANLSHFNYQCHVIQGSVTSLNLVGGFHVVTDPPYGRSSSAKGATLRELYAAFLSVSAELMERGGRLVFASDSREDWRDEIRSAGLKTVSTHLIYLHKSLSRAIYVVERG</sequence>
<comment type="subcellular location">
    <subcellularLocation>
        <location evidence="1">Cytoplasm</location>
    </subcellularLocation>
</comment>
<evidence type="ECO:0000256" key="13">
    <source>
        <dbReference type="ARBA" id="ARBA00082665"/>
    </source>
</evidence>
<evidence type="ECO:0000256" key="4">
    <source>
        <dbReference type="ARBA" id="ARBA00022603"/>
    </source>
</evidence>
<evidence type="ECO:0000256" key="8">
    <source>
        <dbReference type="ARBA" id="ARBA00022884"/>
    </source>
</evidence>
<dbReference type="HOGENOM" id="CLU_057819_0_0_2"/>
<keyword evidence="8" id="KW-0694">RNA-binding</keyword>
<accession>H2C8N5</accession>
<dbReference type="InterPro" id="IPR000241">
    <property type="entry name" value="RlmKL-like_Mtase"/>
</dbReference>
<feature type="domain" description="Ribosomal RNA large subunit methyltransferase K/L-like methyltransferase" evidence="14">
    <location>
        <begin position="138"/>
        <end position="289"/>
    </location>
</feature>
<dbReference type="PROSITE" id="PS00092">
    <property type="entry name" value="N6_MTASE"/>
    <property type="match status" value="1"/>
</dbReference>
<dbReference type="SUPFAM" id="SSF53335">
    <property type="entry name" value="S-adenosyl-L-methionine-dependent methyltransferases"/>
    <property type="match status" value="1"/>
</dbReference>
<dbReference type="PANTHER" id="PTHR14911">
    <property type="entry name" value="THUMP DOMAIN-CONTAINING"/>
    <property type="match status" value="1"/>
</dbReference>
<dbReference type="FunFam" id="3.40.50.150:FF:000251">
    <property type="entry name" value="Putative RNA methylase"/>
    <property type="match status" value="1"/>
</dbReference>
<proteinExistence type="inferred from homology"/>
<keyword evidence="7" id="KW-0819">tRNA processing</keyword>
<keyword evidence="5" id="KW-0808">Transferase</keyword>
<dbReference type="CDD" id="cd02440">
    <property type="entry name" value="AdoMet_MTases"/>
    <property type="match status" value="1"/>
</dbReference>
<keyword evidence="2" id="KW-0963">Cytoplasm</keyword>
<dbReference type="Proteomes" id="UP000003980">
    <property type="component" value="Unassembled WGS sequence"/>
</dbReference>
<keyword evidence="6" id="KW-0949">S-adenosyl-L-methionine</keyword>
<keyword evidence="16" id="KW-1185">Reference proteome</keyword>
<dbReference type="PRINTS" id="PR00507">
    <property type="entry name" value="N12N6MTFRASE"/>
</dbReference>
<evidence type="ECO:0000256" key="11">
    <source>
        <dbReference type="ARBA" id="ARBA00061338"/>
    </source>
</evidence>
<evidence type="ECO:0000313" key="16">
    <source>
        <dbReference type="Proteomes" id="UP000003980"/>
    </source>
</evidence>
<evidence type="ECO:0000256" key="3">
    <source>
        <dbReference type="ARBA" id="ARBA00022555"/>
    </source>
</evidence>
<dbReference type="EC" id="2.1.1.213" evidence="12"/>